<dbReference type="GO" id="GO:0016987">
    <property type="term" value="F:sigma factor activity"/>
    <property type="evidence" value="ECO:0007669"/>
    <property type="project" value="UniProtKB-KW"/>
</dbReference>
<evidence type="ECO:0000256" key="3">
    <source>
        <dbReference type="ARBA" id="ARBA00023082"/>
    </source>
</evidence>
<evidence type="ECO:0000313" key="8">
    <source>
        <dbReference type="Proteomes" id="UP000306229"/>
    </source>
</evidence>
<name>A0A5B7TQI3_9FLAO</name>
<reference evidence="7 8" key="1">
    <citation type="submission" date="2019-05" db="EMBL/GenBank/DDBJ databases">
        <title>Algicella ahnfeltiae gen. nov., sp. nov., a novel marine bacterium of the family Flavobacteriaceae isolated from a red alga.</title>
        <authorList>
            <person name="Nedashkovskaya O.I."/>
            <person name="Kukhlevskiy A.D."/>
            <person name="Kim S.-G."/>
            <person name="Zhukova N.V."/>
            <person name="Mikhailov V.V."/>
        </authorList>
    </citation>
    <scope>NUCLEOTIDE SEQUENCE [LARGE SCALE GENOMIC DNA]</scope>
    <source>
        <strain evidence="7 8">10Alg115</strain>
    </source>
</reference>
<sequence length="200" mass="23642">MSIKTDFNENAVLIEHLIKGEEKAFMFLIDSYHKKLHTYALTLIGNYSIAQDIVQNVFLKVWKNRKRLNSNLLISSFLYKSVYNEFINEYHKNKKVIILQQQYYDSLSEVMEEVDIETYEILSSLVTEEIKKLPPKCQKIFILSKKEGLTYNEISEYYNISVKTVEAQMSKAYTIIRNKLGDKYKTIFIILFEKNINVLH</sequence>
<dbReference type="SUPFAM" id="SSF88659">
    <property type="entry name" value="Sigma3 and sigma4 domains of RNA polymerase sigma factors"/>
    <property type="match status" value="1"/>
</dbReference>
<dbReference type="Pfam" id="PF08281">
    <property type="entry name" value="Sigma70_r4_2"/>
    <property type="match status" value="1"/>
</dbReference>
<dbReference type="KEGG" id="fbe:FF125_02960"/>
<evidence type="ECO:0000256" key="4">
    <source>
        <dbReference type="ARBA" id="ARBA00023163"/>
    </source>
</evidence>
<dbReference type="NCBIfam" id="TIGR02985">
    <property type="entry name" value="Sig70_bacteroi1"/>
    <property type="match status" value="1"/>
</dbReference>
<dbReference type="OrthoDB" id="1100095at2"/>
<evidence type="ECO:0000259" key="5">
    <source>
        <dbReference type="Pfam" id="PF04542"/>
    </source>
</evidence>
<protein>
    <submittedName>
        <fullName evidence="7">RNA polymerase sigma-70 factor</fullName>
    </submittedName>
</protein>
<dbReference type="GO" id="GO:0006352">
    <property type="term" value="P:DNA-templated transcription initiation"/>
    <property type="evidence" value="ECO:0007669"/>
    <property type="project" value="InterPro"/>
</dbReference>
<keyword evidence="8" id="KW-1185">Reference proteome</keyword>
<dbReference type="Gene3D" id="1.10.1740.10">
    <property type="match status" value="1"/>
</dbReference>
<dbReference type="InterPro" id="IPR014284">
    <property type="entry name" value="RNA_pol_sigma-70_dom"/>
</dbReference>
<dbReference type="Pfam" id="PF04542">
    <property type="entry name" value="Sigma70_r2"/>
    <property type="match status" value="1"/>
</dbReference>
<dbReference type="InterPro" id="IPR036388">
    <property type="entry name" value="WH-like_DNA-bd_sf"/>
</dbReference>
<dbReference type="EMBL" id="CP040749">
    <property type="protein sequence ID" value="QCX37443.1"/>
    <property type="molecule type" value="Genomic_DNA"/>
</dbReference>
<dbReference type="InterPro" id="IPR013324">
    <property type="entry name" value="RNA_pol_sigma_r3/r4-like"/>
</dbReference>
<proteinExistence type="inferred from homology"/>
<dbReference type="PANTHER" id="PTHR43133:SF46">
    <property type="entry name" value="RNA POLYMERASE SIGMA-70 FACTOR ECF SUBFAMILY"/>
    <property type="match status" value="1"/>
</dbReference>
<dbReference type="Proteomes" id="UP000306229">
    <property type="component" value="Chromosome"/>
</dbReference>
<dbReference type="InterPro" id="IPR013325">
    <property type="entry name" value="RNA_pol_sigma_r2"/>
</dbReference>
<dbReference type="CDD" id="cd06171">
    <property type="entry name" value="Sigma70_r4"/>
    <property type="match status" value="1"/>
</dbReference>
<evidence type="ECO:0000259" key="6">
    <source>
        <dbReference type="Pfam" id="PF08281"/>
    </source>
</evidence>
<dbReference type="RefSeq" id="WP_138948379.1">
    <property type="nucleotide sequence ID" value="NZ_CP040749.1"/>
</dbReference>
<dbReference type="InterPro" id="IPR013249">
    <property type="entry name" value="RNA_pol_sigma70_r4_t2"/>
</dbReference>
<organism evidence="7 8">
    <name type="scientific">Aureibaculum algae</name>
    <dbReference type="NCBI Taxonomy" id="2584122"/>
    <lineage>
        <taxon>Bacteria</taxon>
        <taxon>Pseudomonadati</taxon>
        <taxon>Bacteroidota</taxon>
        <taxon>Flavobacteriia</taxon>
        <taxon>Flavobacteriales</taxon>
        <taxon>Flavobacteriaceae</taxon>
        <taxon>Aureibaculum</taxon>
    </lineage>
</organism>
<dbReference type="InterPro" id="IPR007627">
    <property type="entry name" value="RNA_pol_sigma70_r2"/>
</dbReference>
<dbReference type="AlphaFoldDB" id="A0A5B7TQI3"/>
<evidence type="ECO:0000256" key="2">
    <source>
        <dbReference type="ARBA" id="ARBA00023015"/>
    </source>
</evidence>
<dbReference type="GO" id="GO:0003677">
    <property type="term" value="F:DNA binding"/>
    <property type="evidence" value="ECO:0007669"/>
    <property type="project" value="InterPro"/>
</dbReference>
<feature type="domain" description="RNA polymerase sigma-70 region 2" evidence="5">
    <location>
        <begin position="28"/>
        <end position="95"/>
    </location>
</feature>
<keyword evidence="4" id="KW-0804">Transcription</keyword>
<evidence type="ECO:0000313" key="7">
    <source>
        <dbReference type="EMBL" id="QCX37443.1"/>
    </source>
</evidence>
<keyword evidence="3" id="KW-0731">Sigma factor</keyword>
<comment type="similarity">
    <text evidence="1">Belongs to the sigma-70 factor family. ECF subfamily.</text>
</comment>
<feature type="domain" description="RNA polymerase sigma factor 70 region 4 type 2" evidence="6">
    <location>
        <begin position="126"/>
        <end position="172"/>
    </location>
</feature>
<keyword evidence="2" id="KW-0805">Transcription regulation</keyword>
<dbReference type="SUPFAM" id="SSF88946">
    <property type="entry name" value="Sigma2 domain of RNA polymerase sigma factors"/>
    <property type="match status" value="1"/>
</dbReference>
<dbReference type="Gene3D" id="1.10.10.10">
    <property type="entry name" value="Winged helix-like DNA-binding domain superfamily/Winged helix DNA-binding domain"/>
    <property type="match status" value="1"/>
</dbReference>
<gene>
    <name evidence="7" type="ORF">FF125_02960</name>
</gene>
<dbReference type="InterPro" id="IPR039425">
    <property type="entry name" value="RNA_pol_sigma-70-like"/>
</dbReference>
<dbReference type="NCBIfam" id="TIGR02937">
    <property type="entry name" value="sigma70-ECF"/>
    <property type="match status" value="1"/>
</dbReference>
<evidence type="ECO:0000256" key="1">
    <source>
        <dbReference type="ARBA" id="ARBA00010641"/>
    </source>
</evidence>
<dbReference type="InterPro" id="IPR014327">
    <property type="entry name" value="RNA_pol_sigma70_bacteroid"/>
</dbReference>
<accession>A0A5B7TQI3</accession>
<dbReference type="PANTHER" id="PTHR43133">
    <property type="entry name" value="RNA POLYMERASE ECF-TYPE SIGMA FACTO"/>
    <property type="match status" value="1"/>
</dbReference>